<keyword evidence="6" id="KW-1185">Reference proteome</keyword>
<dbReference type="PANTHER" id="PTHR24171">
    <property type="entry name" value="ANKYRIN REPEAT DOMAIN-CONTAINING PROTEIN 39-RELATED"/>
    <property type="match status" value="1"/>
</dbReference>
<organism evidence="6">
    <name type="scientific">Camponotus floridanus</name>
    <name type="common">Florida carpenter ant</name>
    <dbReference type="NCBI Taxonomy" id="104421"/>
    <lineage>
        <taxon>Eukaryota</taxon>
        <taxon>Metazoa</taxon>
        <taxon>Ecdysozoa</taxon>
        <taxon>Arthropoda</taxon>
        <taxon>Hexapoda</taxon>
        <taxon>Insecta</taxon>
        <taxon>Pterygota</taxon>
        <taxon>Neoptera</taxon>
        <taxon>Endopterygota</taxon>
        <taxon>Hymenoptera</taxon>
        <taxon>Apocrita</taxon>
        <taxon>Aculeata</taxon>
        <taxon>Formicoidea</taxon>
        <taxon>Formicidae</taxon>
        <taxon>Formicinae</taxon>
        <taxon>Camponotus</taxon>
    </lineage>
</organism>
<feature type="repeat" description="ANK" evidence="3">
    <location>
        <begin position="261"/>
        <end position="293"/>
    </location>
</feature>
<keyword evidence="2 3" id="KW-0040">ANK repeat</keyword>
<keyword evidence="1" id="KW-0677">Repeat</keyword>
<dbReference type="OrthoDB" id="7464126at2759"/>
<sequence length="299" mass="32751">MSKKGYQNIWRRRTTNPQTSSSSEGSLESVICHAAQDESTTQKQPWSKEEIEKALSSLPRGDIALSLIPTLHGDALQKVLEEFQCVTLNKNEDSKHSISLPTCADENEENAILVDENRAAATMTPVQLLAEWPDTCLLISSWLGHVELVKALIEKGVPVSTKDNDGRTLLHLAACTASTKIVEELLKHGADPCEWDFEKKYTPLHCAAAAGCVDTVKCLIKSKADVDARRSPLYYAVLNNAVDCVETLLQAGACPDNPQVYTKMPLHVAVTLGNVHCIKLLLDHNADVTIKMGPTKLKD</sequence>
<feature type="repeat" description="ANK" evidence="3">
    <location>
        <begin position="199"/>
        <end position="231"/>
    </location>
</feature>
<reference evidence="5 6" key="1">
    <citation type="journal article" date="2010" name="Science">
        <title>Genomic comparison of the ants Camponotus floridanus and Harpegnathos saltator.</title>
        <authorList>
            <person name="Bonasio R."/>
            <person name="Zhang G."/>
            <person name="Ye C."/>
            <person name="Mutti N.S."/>
            <person name="Fang X."/>
            <person name="Qin N."/>
            <person name="Donahue G."/>
            <person name="Yang P."/>
            <person name="Li Q."/>
            <person name="Li C."/>
            <person name="Zhang P."/>
            <person name="Huang Z."/>
            <person name="Berger S.L."/>
            <person name="Reinberg D."/>
            <person name="Wang J."/>
            <person name="Liebig J."/>
        </authorList>
    </citation>
    <scope>NUCLEOTIDE SEQUENCE [LARGE SCALE GENOMIC DNA]</scope>
    <source>
        <strain evidence="6">C129</strain>
    </source>
</reference>
<dbReference type="PANTHER" id="PTHR24171:SF8">
    <property type="entry name" value="BRCA1-ASSOCIATED RING DOMAIN PROTEIN 1"/>
    <property type="match status" value="1"/>
</dbReference>
<dbReference type="InterPro" id="IPR002110">
    <property type="entry name" value="Ankyrin_rpt"/>
</dbReference>
<name>E2ASU6_CAMFO</name>
<dbReference type="InterPro" id="IPR036770">
    <property type="entry name" value="Ankyrin_rpt-contain_sf"/>
</dbReference>
<dbReference type="GO" id="GO:0031436">
    <property type="term" value="C:BRCA1-BARD1 complex"/>
    <property type="evidence" value="ECO:0007669"/>
    <property type="project" value="TreeGrafter"/>
</dbReference>
<dbReference type="Pfam" id="PF12796">
    <property type="entry name" value="Ank_2"/>
    <property type="match status" value="2"/>
</dbReference>
<dbReference type="EMBL" id="GL442360">
    <property type="protein sequence ID" value="EFN63491.1"/>
    <property type="molecule type" value="Genomic_DNA"/>
</dbReference>
<evidence type="ECO:0000313" key="5">
    <source>
        <dbReference type="EMBL" id="EFN63491.1"/>
    </source>
</evidence>
<dbReference type="GO" id="GO:0004842">
    <property type="term" value="F:ubiquitin-protein transferase activity"/>
    <property type="evidence" value="ECO:0007669"/>
    <property type="project" value="TreeGrafter"/>
</dbReference>
<protein>
    <submittedName>
        <fullName evidence="5">Transient receptor potential channel pyrexia</fullName>
    </submittedName>
</protein>
<dbReference type="Proteomes" id="UP000000311">
    <property type="component" value="Unassembled WGS sequence"/>
</dbReference>
<dbReference type="PROSITE" id="PS50088">
    <property type="entry name" value="ANK_REPEAT"/>
    <property type="match status" value="3"/>
</dbReference>
<dbReference type="GO" id="GO:0085020">
    <property type="term" value="P:protein K6-linked ubiquitination"/>
    <property type="evidence" value="ECO:0007669"/>
    <property type="project" value="TreeGrafter"/>
</dbReference>
<evidence type="ECO:0000313" key="6">
    <source>
        <dbReference type="Proteomes" id="UP000000311"/>
    </source>
</evidence>
<dbReference type="InParanoid" id="E2ASU6"/>
<proteinExistence type="predicted"/>
<evidence type="ECO:0000256" key="3">
    <source>
        <dbReference type="PROSITE-ProRule" id="PRU00023"/>
    </source>
</evidence>
<dbReference type="PROSITE" id="PS50297">
    <property type="entry name" value="ANK_REP_REGION"/>
    <property type="match status" value="3"/>
</dbReference>
<dbReference type="SUPFAM" id="SSF48403">
    <property type="entry name" value="Ankyrin repeat"/>
    <property type="match status" value="1"/>
</dbReference>
<keyword evidence="5" id="KW-0675">Receptor</keyword>
<dbReference type="GO" id="GO:0070531">
    <property type="term" value="C:BRCA1-A complex"/>
    <property type="evidence" value="ECO:0007669"/>
    <property type="project" value="TreeGrafter"/>
</dbReference>
<evidence type="ECO:0000256" key="4">
    <source>
        <dbReference type="SAM" id="MobiDB-lite"/>
    </source>
</evidence>
<accession>E2ASU6</accession>
<dbReference type="SMART" id="SM00248">
    <property type="entry name" value="ANK"/>
    <property type="match status" value="5"/>
</dbReference>
<evidence type="ECO:0000256" key="1">
    <source>
        <dbReference type="ARBA" id="ARBA00022737"/>
    </source>
</evidence>
<gene>
    <name evidence="5" type="ORF">EAG_16115</name>
</gene>
<dbReference type="AlphaFoldDB" id="E2ASU6"/>
<feature type="region of interest" description="Disordered" evidence="4">
    <location>
        <begin position="1"/>
        <end position="28"/>
    </location>
</feature>
<dbReference type="Gene3D" id="1.25.40.20">
    <property type="entry name" value="Ankyrin repeat-containing domain"/>
    <property type="match status" value="4"/>
</dbReference>
<evidence type="ECO:0000256" key="2">
    <source>
        <dbReference type="ARBA" id="ARBA00023043"/>
    </source>
</evidence>
<feature type="repeat" description="ANK" evidence="3">
    <location>
        <begin position="165"/>
        <end position="191"/>
    </location>
</feature>
<dbReference type="STRING" id="104421.E2ASU6"/>